<comment type="caution">
    <text evidence="2">The sequence shown here is derived from an EMBL/GenBank/DDBJ whole genome shotgun (WGS) entry which is preliminary data.</text>
</comment>
<evidence type="ECO:0000313" key="4">
    <source>
        <dbReference type="Proteomes" id="UP001195769"/>
    </source>
</evidence>
<evidence type="ECO:0000256" key="1">
    <source>
        <dbReference type="SAM" id="SignalP"/>
    </source>
</evidence>
<keyword evidence="4" id="KW-1185">Reference proteome</keyword>
<organism evidence="2 4">
    <name type="scientific">Suillus fuscotomentosus</name>
    <dbReference type="NCBI Taxonomy" id="1912939"/>
    <lineage>
        <taxon>Eukaryota</taxon>
        <taxon>Fungi</taxon>
        <taxon>Dikarya</taxon>
        <taxon>Basidiomycota</taxon>
        <taxon>Agaricomycotina</taxon>
        <taxon>Agaricomycetes</taxon>
        <taxon>Agaricomycetidae</taxon>
        <taxon>Boletales</taxon>
        <taxon>Suillineae</taxon>
        <taxon>Suillaceae</taxon>
        <taxon>Suillus</taxon>
    </lineage>
</organism>
<keyword evidence="1" id="KW-0732">Signal</keyword>
<sequence length="82" mass="8931">MSLVLIGLVAVGPAGEVSNAPLASEDGEELGSVTMSISPIKWGPWKPGQWQHLTNLNHVCTLESRSDWLMVQCRIYGRVTVI</sequence>
<dbReference type="GeneID" id="64655995"/>
<dbReference type="EMBL" id="JABBWK010000130">
    <property type="protein sequence ID" value="KAG1891585.1"/>
    <property type="molecule type" value="Genomic_DNA"/>
</dbReference>
<dbReference type="AlphaFoldDB" id="A0AAD4HCF6"/>
<name>A0AAD4HCF6_9AGAM</name>
<accession>A0AAD4HCF6</accession>
<proteinExistence type="predicted"/>
<dbReference type="Proteomes" id="UP001195769">
    <property type="component" value="Unassembled WGS sequence"/>
</dbReference>
<dbReference type="RefSeq" id="XP_041226259.1">
    <property type="nucleotide sequence ID" value="XM_041361697.1"/>
</dbReference>
<evidence type="ECO:0000313" key="3">
    <source>
        <dbReference type="EMBL" id="KAG1900683.1"/>
    </source>
</evidence>
<protein>
    <submittedName>
        <fullName evidence="2">Uncharacterized protein</fullName>
    </submittedName>
</protein>
<feature type="chain" id="PRO_5042441202" evidence="1">
    <location>
        <begin position="20"/>
        <end position="82"/>
    </location>
</feature>
<evidence type="ECO:0000313" key="2">
    <source>
        <dbReference type="EMBL" id="KAG1891585.1"/>
    </source>
</evidence>
<dbReference type="EMBL" id="JABBWK010000026">
    <property type="protein sequence ID" value="KAG1900683.1"/>
    <property type="molecule type" value="Genomic_DNA"/>
</dbReference>
<feature type="signal peptide" evidence="1">
    <location>
        <begin position="1"/>
        <end position="19"/>
    </location>
</feature>
<gene>
    <name evidence="3" type="ORF">F5891DRAFT_1033250</name>
    <name evidence="2" type="ORF">F5891DRAFT_1070254</name>
</gene>
<reference evidence="2" key="1">
    <citation type="journal article" date="2020" name="New Phytol.">
        <title>Comparative genomics reveals dynamic genome evolution in host specialist ectomycorrhizal fungi.</title>
        <authorList>
            <person name="Lofgren L.A."/>
            <person name="Nguyen N.H."/>
            <person name="Vilgalys R."/>
            <person name="Ruytinx J."/>
            <person name="Liao H.L."/>
            <person name="Branco S."/>
            <person name="Kuo A."/>
            <person name="LaButti K."/>
            <person name="Lipzen A."/>
            <person name="Andreopoulos W."/>
            <person name="Pangilinan J."/>
            <person name="Riley R."/>
            <person name="Hundley H."/>
            <person name="Na H."/>
            <person name="Barry K."/>
            <person name="Grigoriev I.V."/>
            <person name="Stajich J.E."/>
            <person name="Kennedy P.G."/>
        </authorList>
    </citation>
    <scope>NUCLEOTIDE SEQUENCE</scope>
    <source>
        <strain evidence="2">FC203</strain>
    </source>
</reference>